<protein>
    <submittedName>
        <fullName evidence="2">GrBNV_gp59-like protein</fullName>
    </submittedName>
</protein>
<keyword evidence="1" id="KW-1133">Transmembrane helix</keyword>
<reference evidence="2" key="1">
    <citation type="journal article" date="2018" name="Infect. Genet. Evol.">
        <title>The dynamic evolution of Drosophila innubila Nudivirus.</title>
        <authorList>
            <person name="Hill T."/>
            <person name="Unckless R.L."/>
        </authorList>
    </citation>
    <scope>NUCLEOTIDE SEQUENCE [LARGE SCALE GENOMIC DNA]</scope>
    <source>
        <strain evidence="2">DiNV_CH01M</strain>
    </source>
</reference>
<proteinExistence type="predicted"/>
<gene>
    <name evidence="2" type="ORF">DiNV_CH01M_ORF41</name>
</gene>
<feature type="transmembrane region" description="Helical" evidence="1">
    <location>
        <begin position="47"/>
        <end position="67"/>
    </location>
</feature>
<keyword evidence="1" id="KW-0812">Transmembrane</keyword>
<accession>A0A2H4UX79</accession>
<organism evidence="2">
    <name type="scientific">Drosophila innubila nudivirus</name>
    <dbReference type="NCBI Taxonomy" id="2057187"/>
    <lineage>
        <taxon>Viruses</taxon>
        <taxon>Viruses incertae sedis</taxon>
        <taxon>Naldaviricetes</taxon>
        <taxon>Lefavirales</taxon>
        <taxon>Nudiviridae</taxon>
        <taxon>Alphanudivirus</taxon>
        <taxon>Alphanudivirus droinnubilae</taxon>
    </lineage>
</organism>
<keyword evidence="3" id="KW-1185">Reference proteome</keyword>
<evidence type="ECO:0000313" key="3">
    <source>
        <dbReference type="Proteomes" id="UP000290195"/>
    </source>
</evidence>
<dbReference type="Proteomes" id="UP000290195">
    <property type="component" value="Segment"/>
</dbReference>
<name>A0A2H4UX79_9VIRU</name>
<evidence type="ECO:0000256" key="1">
    <source>
        <dbReference type="SAM" id="Phobius"/>
    </source>
</evidence>
<dbReference type="EMBL" id="MF966379">
    <property type="protein sequence ID" value="ATZ81522.1"/>
    <property type="molecule type" value="Genomic_DNA"/>
</dbReference>
<evidence type="ECO:0000313" key="2">
    <source>
        <dbReference type="EMBL" id="ATZ81522.1"/>
    </source>
</evidence>
<keyword evidence="1" id="KW-0472">Membrane</keyword>
<dbReference type="OrthoDB" id="29357at10239"/>
<sequence length="90" mass="9900">MALASSSNTLDDLTTFEETVTRDDRFKQILYEQFGELGIVSMVNQSLIFVIALVMIVSIMIGVIVTLSKNNVNNIIDSKSNPYTGTALLL</sequence>